<dbReference type="Pfam" id="PF13426">
    <property type="entry name" value="PAS_9"/>
    <property type="match status" value="1"/>
</dbReference>
<dbReference type="SUPFAM" id="SSF141868">
    <property type="entry name" value="EAL domain-like"/>
    <property type="match status" value="1"/>
</dbReference>
<sequence length="684" mass="77036">MSNNKPPMLQASLKQFWDGLDDHAWIKDLNGVYVQCNAAVEKAWQKPLSSIIGKTDYEIFDRDLADKFLITDNIALTTGKQHIVEECARANSDGQEIWLETIKSPVVDEDGTIIGVSGMTRNVTRRKQVENQLALAAKIFHNSNEGMMITDVRGNIMDVNPAFSQITGFELSEVIGRNPRMLQSGLHKTDFYRAMWDNLDNEHQWKGEFINRRKDGSLYPQLTTITKVFDNDHQLMNFICVFEDVSVQKAHEEKLEKLAFFDHLTELPNRATLLNTMNEQIIHARTAKQMFATLFLDIDHFKHINDSFGHQSGDQILTELARRLRTQLGRQDHIARIGGDEFVILITDIVSAVEATAIVERIFSLFSQNFDLLPNESLRISTSIGIAMYPNDGLDAESLLKNADTAMYLAKNNGRNGYAFYTPELTDVALSHVRMQSALYNALEHDQFHLVYQPQYSLSDHSLKGFEALLRWNHPELGFVSPAQFIPIAERTGLIQPIGYWVLTSACQQAKLWLDEGRKFGKIAVNVSAVQLRQRNFINKLTQILLNTGCPASRIEIEITEGFLIENKDQAIHDLQLLQKLGVTVALDDFGTGFSSLSYLKGLPLNKLKIDRSFINDVPDDNESNSIVNAIIAMAQTLSLEVIAEGIEHAEQLKHLKNNGCDSGQGYFLGKPLSVEDASKLIAE</sequence>
<evidence type="ECO:0000313" key="6">
    <source>
        <dbReference type="Proteomes" id="UP001169719"/>
    </source>
</evidence>
<feature type="domain" description="GGDEF" evidence="4">
    <location>
        <begin position="289"/>
        <end position="423"/>
    </location>
</feature>
<dbReference type="InterPro" id="IPR001633">
    <property type="entry name" value="EAL_dom"/>
</dbReference>
<dbReference type="Proteomes" id="UP001169719">
    <property type="component" value="Unassembled WGS sequence"/>
</dbReference>
<dbReference type="NCBIfam" id="TIGR00229">
    <property type="entry name" value="sensory_box"/>
    <property type="match status" value="2"/>
</dbReference>
<feature type="domain" description="PAC" evidence="2">
    <location>
        <begin position="203"/>
        <end position="257"/>
    </location>
</feature>
<dbReference type="EMBL" id="JAUEOZ010000001">
    <property type="protein sequence ID" value="MDN2479834.1"/>
    <property type="molecule type" value="Genomic_DNA"/>
</dbReference>
<dbReference type="CDD" id="cd01948">
    <property type="entry name" value="EAL"/>
    <property type="match status" value="1"/>
</dbReference>
<dbReference type="SMART" id="SM00086">
    <property type="entry name" value="PAC"/>
    <property type="match status" value="2"/>
</dbReference>
<evidence type="ECO:0000259" key="4">
    <source>
        <dbReference type="PROSITE" id="PS50887"/>
    </source>
</evidence>
<dbReference type="InterPro" id="IPR001610">
    <property type="entry name" value="PAC"/>
</dbReference>
<dbReference type="InterPro" id="IPR013656">
    <property type="entry name" value="PAS_4"/>
</dbReference>
<dbReference type="InterPro" id="IPR000160">
    <property type="entry name" value="GGDEF_dom"/>
</dbReference>
<dbReference type="InterPro" id="IPR035965">
    <property type="entry name" value="PAS-like_dom_sf"/>
</dbReference>
<dbReference type="PANTHER" id="PTHR44757:SF2">
    <property type="entry name" value="BIOFILM ARCHITECTURE MAINTENANCE PROTEIN MBAA"/>
    <property type="match status" value="1"/>
</dbReference>
<evidence type="ECO:0000259" key="1">
    <source>
        <dbReference type="PROSITE" id="PS50112"/>
    </source>
</evidence>
<dbReference type="CDD" id="cd01949">
    <property type="entry name" value="GGDEF"/>
    <property type="match status" value="1"/>
</dbReference>
<dbReference type="InterPro" id="IPR000700">
    <property type="entry name" value="PAS-assoc_C"/>
</dbReference>
<dbReference type="SMART" id="SM00267">
    <property type="entry name" value="GGDEF"/>
    <property type="match status" value="1"/>
</dbReference>
<evidence type="ECO:0000259" key="3">
    <source>
        <dbReference type="PROSITE" id="PS50883"/>
    </source>
</evidence>
<name>A0ABT7XVN4_9VIBR</name>
<dbReference type="PANTHER" id="PTHR44757">
    <property type="entry name" value="DIGUANYLATE CYCLASE DGCP"/>
    <property type="match status" value="1"/>
</dbReference>
<dbReference type="PROSITE" id="PS50883">
    <property type="entry name" value="EAL"/>
    <property type="match status" value="1"/>
</dbReference>
<dbReference type="InterPro" id="IPR029787">
    <property type="entry name" value="Nucleotide_cyclase"/>
</dbReference>
<dbReference type="SMART" id="SM00052">
    <property type="entry name" value="EAL"/>
    <property type="match status" value="1"/>
</dbReference>
<evidence type="ECO:0000259" key="2">
    <source>
        <dbReference type="PROSITE" id="PS50113"/>
    </source>
</evidence>
<dbReference type="NCBIfam" id="TIGR00254">
    <property type="entry name" value="GGDEF"/>
    <property type="match status" value="1"/>
</dbReference>
<feature type="domain" description="EAL" evidence="3">
    <location>
        <begin position="432"/>
        <end position="684"/>
    </location>
</feature>
<dbReference type="Gene3D" id="3.20.20.450">
    <property type="entry name" value="EAL domain"/>
    <property type="match status" value="1"/>
</dbReference>
<accession>A0ABT7XVN4</accession>
<feature type="domain" description="PAS" evidence="1">
    <location>
        <begin position="132"/>
        <end position="190"/>
    </location>
</feature>
<dbReference type="InterPro" id="IPR000014">
    <property type="entry name" value="PAS"/>
</dbReference>
<dbReference type="Pfam" id="PF00563">
    <property type="entry name" value="EAL"/>
    <property type="match status" value="1"/>
</dbReference>
<proteinExistence type="predicted"/>
<dbReference type="Gene3D" id="3.30.70.270">
    <property type="match status" value="1"/>
</dbReference>
<protein>
    <submittedName>
        <fullName evidence="5">EAL domain-containing protein</fullName>
    </submittedName>
</protein>
<dbReference type="SUPFAM" id="SSF55785">
    <property type="entry name" value="PYP-like sensor domain (PAS domain)"/>
    <property type="match status" value="2"/>
</dbReference>
<dbReference type="SMART" id="SM00091">
    <property type="entry name" value="PAS"/>
    <property type="match status" value="2"/>
</dbReference>
<dbReference type="PROSITE" id="PS50887">
    <property type="entry name" value="GGDEF"/>
    <property type="match status" value="1"/>
</dbReference>
<dbReference type="RefSeq" id="WP_289960179.1">
    <property type="nucleotide sequence ID" value="NZ_JAUEOZ010000001.1"/>
</dbReference>
<dbReference type="CDD" id="cd00130">
    <property type="entry name" value="PAS"/>
    <property type="match status" value="1"/>
</dbReference>
<dbReference type="Pfam" id="PF08448">
    <property type="entry name" value="PAS_4"/>
    <property type="match status" value="1"/>
</dbReference>
<reference evidence="5" key="1">
    <citation type="submission" date="2024-05" db="EMBL/GenBank/DDBJ databases">
        <title>Genome Sequences of Four Agar- Degrading Marine Bacteria.</title>
        <authorList>
            <person name="Phillips E.K."/>
            <person name="Shaffer J.C."/>
            <person name="Henson M.W."/>
            <person name="Temperton B."/>
            <person name="Thrash C.J."/>
            <person name="Martin M.O."/>
        </authorList>
    </citation>
    <scope>NUCLEOTIDE SEQUENCE</scope>
    <source>
        <strain evidence="5">EKP203</strain>
    </source>
</reference>
<dbReference type="InterPro" id="IPR052155">
    <property type="entry name" value="Biofilm_reg_signaling"/>
</dbReference>
<gene>
    <name evidence="5" type="ORF">QWJ08_00120</name>
</gene>
<dbReference type="SUPFAM" id="SSF55073">
    <property type="entry name" value="Nucleotide cyclase"/>
    <property type="match status" value="1"/>
</dbReference>
<dbReference type="InterPro" id="IPR043128">
    <property type="entry name" value="Rev_trsase/Diguanyl_cyclase"/>
</dbReference>
<dbReference type="PROSITE" id="PS50112">
    <property type="entry name" value="PAS"/>
    <property type="match status" value="1"/>
</dbReference>
<dbReference type="PROSITE" id="PS50113">
    <property type="entry name" value="PAC"/>
    <property type="match status" value="2"/>
</dbReference>
<dbReference type="Pfam" id="PF00990">
    <property type="entry name" value="GGDEF"/>
    <property type="match status" value="1"/>
</dbReference>
<organism evidence="5 6">
    <name type="scientific">Vibrio agarivorans</name>
    <dbReference type="NCBI Taxonomy" id="153622"/>
    <lineage>
        <taxon>Bacteria</taxon>
        <taxon>Pseudomonadati</taxon>
        <taxon>Pseudomonadota</taxon>
        <taxon>Gammaproteobacteria</taxon>
        <taxon>Vibrionales</taxon>
        <taxon>Vibrionaceae</taxon>
        <taxon>Vibrio</taxon>
    </lineage>
</organism>
<feature type="domain" description="PAC" evidence="2">
    <location>
        <begin position="82"/>
        <end position="135"/>
    </location>
</feature>
<comment type="caution">
    <text evidence="5">The sequence shown here is derived from an EMBL/GenBank/DDBJ whole genome shotgun (WGS) entry which is preliminary data.</text>
</comment>
<dbReference type="InterPro" id="IPR035919">
    <property type="entry name" value="EAL_sf"/>
</dbReference>
<dbReference type="Gene3D" id="3.30.450.20">
    <property type="entry name" value="PAS domain"/>
    <property type="match status" value="2"/>
</dbReference>
<evidence type="ECO:0000313" key="5">
    <source>
        <dbReference type="EMBL" id="MDN2479834.1"/>
    </source>
</evidence>
<keyword evidence="6" id="KW-1185">Reference proteome</keyword>